<keyword evidence="2" id="KW-0472">Membrane</keyword>
<organism evidence="3 4">
    <name type="scientific">Portunus trituberculatus</name>
    <name type="common">Swimming crab</name>
    <name type="synonym">Neptunus trituberculatus</name>
    <dbReference type="NCBI Taxonomy" id="210409"/>
    <lineage>
        <taxon>Eukaryota</taxon>
        <taxon>Metazoa</taxon>
        <taxon>Ecdysozoa</taxon>
        <taxon>Arthropoda</taxon>
        <taxon>Crustacea</taxon>
        <taxon>Multicrustacea</taxon>
        <taxon>Malacostraca</taxon>
        <taxon>Eumalacostraca</taxon>
        <taxon>Eucarida</taxon>
        <taxon>Decapoda</taxon>
        <taxon>Pleocyemata</taxon>
        <taxon>Brachyura</taxon>
        <taxon>Eubrachyura</taxon>
        <taxon>Portunoidea</taxon>
        <taxon>Portunidae</taxon>
        <taxon>Portuninae</taxon>
        <taxon>Portunus</taxon>
    </lineage>
</organism>
<dbReference type="EMBL" id="VSRR010001936">
    <property type="protein sequence ID" value="MPC28583.1"/>
    <property type="molecule type" value="Genomic_DNA"/>
</dbReference>
<keyword evidence="2" id="KW-1133">Transmembrane helix</keyword>
<dbReference type="Proteomes" id="UP000324222">
    <property type="component" value="Unassembled WGS sequence"/>
</dbReference>
<accession>A0A5B7E5P2</accession>
<feature type="region of interest" description="Disordered" evidence="1">
    <location>
        <begin position="32"/>
        <end position="57"/>
    </location>
</feature>
<sequence length="111" mass="12468">MVLGVVVVVVTFVVVVIVYGHYARQIDSPRLPDNLSCGDVDPQDRPRRPPPTTCGEATFPKPVPCQITFPSRIARVPRHQTDPLLHLFKSSQYQLYLPQPAYRTLLRLSGC</sequence>
<gene>
    <name evidence="3" type="ORF">E2C01_021792</name>
</gene>
<proteinExistence type="predicted"/>
<dbReference type="AlphaFoldDB" id="A0A5B7E5P2"/>
<keyword evidence="2" id="KW-0812">Transmembrane</keyword>
<comment type="caution">
    <text evidence="3">The sequence shown here is derived from an EMBL/GenBank/DDBJ whole genome shotgun (WGS) entry which is preliminary data.</text>
</comment>
<keyword evidence="4" id="KW-1185">Reference proteome</keyword>
<evidence type="ECO:0000256" key="2">
    <source>
        <dbReference type="SAM" id="Phobius"/>
    </source>
</evidence>
<evidence type="ECO:0000313" key="4">
    <source>
        <dbReference type="Proteomes" id="UP000324222"/>
    </source>
</evidence>
<evidence type="ECO:0000313" key="3">
    <source>
        <dbReference type="EMBL" id="MPC28583.1"/>
    </source>
</evidence>
<evidence type="ECO:0000256" key="1">
    <source>
        <dbReference type="SAM" id="MobiDB-lite"/>
    </source>
</evidence>
<name>A0A5B7E5P2_PORTR</name>
<reference evidence="3 4" key="1">
    <citation type="submission" date="2019-05" db="EMBL/GenBank/DDBJ databases">
        <title>Another draft genome of Portunus trituberculatus and its Hox gene families provides insights of decapod evolution.</title>
        <authorList>
            <person name="Jeong J.-H."/>
            <person name="Song I."/>
            <person name="Kim S."/>
            <person name="Choi T."/>
            <person name="Kim D."/>
            <person name="Ryu S."/>
            <person name="Kim W."/>
        </authorList>
    </citation>
    <scope>NUCLEOTIDE SEQUENCE [LARGE SCALE GENOMIC DNA]</scope>
    <source>
        <tissue evidence="3">Muscle</tissue>
    </source>
</reference>
<protein>
    <submittedName>
        <fullName evidence="3">Uncharacterized protein</fullName>
    </submittedName>
</protein>
<feature type="transmembrane region" description="Helical" evidence="2">
    <location>
        <begin position="6"/>
        <end position="22"/>
    </location>
</feature>